<organism evidence="15 16">
    <name type="scientific">Bacteroides helcogenes (strain ATCC 35417 / DSM 20613 / JCM 6297 / CCUG 15421 / P 36-108)</name>
    <dbReference type="NCBI Taxonomy" id="693979"/>
    <lineage>
        <taxon>Bacteria</taxon>
        <taxon>Pseudomonadati</taxon>
        <taxon>Bacteroidota</taxon>
        <taxon>Bacteroidia</taxon>
        <taxon>Bacteroidales</taxon>
        <taxon>Bacteroidaceae</taxon>
        <taxon>Bacteroides</taxon>
    </lineage>
</organism>
<dbReference type="EC" id="6.3.2.10" evidence="10 11"/>
<dbReference type="STRING" id="693979.Bache_0369"/>
<dbReference type="Gene3D" id="3.40.1390.10">
    <property type="entry name" value="MurE/MurF, N-terminal domain"/>
    <property type="match status" value="1"/>
</dbReference>
<evidence type="ECO:0000256" key="7">
    <source>
        <dbReference type="ARBA" id="ARBA00022984"/>
    </source>
</evidence>
<accession>E6SUW2</accession>
<dbReference type="GO" id="GO:0009252">
    <property type="term" value="P:peptidoglycan biosynthetic process"/>
    <property type="evidence" value="ECO:0007669"/>
    <property type="project" value="UniProtKB-UniRule"/>
</dbReference>
<evidence type="ECO:0000256" key="11">
    <source>
        <dbReference type="RuleBase" id="RU004136"/>
    </source>
</evidence>
<dbReference type="GO" id="GO:0051301">
    <property type="term" value="P:cell division"/>
    <property type="evidence" value="ECO:0007669"/>
    <property type="project" value="UniProtKB-KW"/>
</dbReference>
<dbReference type="GO" id="GO:0005524">
    <property type="term" value="F:ATP binding"/>
    <property type="evidence" value="ECO:0007669"/>
    <property type="project" value="UniProtKB-UniRule"/>
</dbReference>
<evidence type="ECO:0000259" key="13">
    <source>
        <dbReference type="Pfam" id="PF02875"/>
    </source>
</evidence>
<keyword evidence="1 10" id="KW-0963">Cytoplasm</keyword>
<name>E6SUW2_BACT6</name>
<evidence type="ECO:0000256" key="4">
    <source>
        <dbReference type="ARBA" id="ARBA00022741"/>
    </source>
</evidence>
<dbReference type="GO" id="GO:0008360">
    <property type="term" value="P:regulation of cell shape"/>
    <property type="evidence" value="ECO:0007669"/>
    <property type="project" value="UniProtKB-KW"/>
</dbReference>
<evidence type="ECO:0000256" key="8">
    <source>
        <dbReference type="ARBA" id="ARBA00023306"/>
    </source>
</evidence>
<dbReference type="HOGENOM" id="CLU_031507_4_0_10"/>
<dbReference type="Proteomes" id="UP000008630">
    <property type="component" value="Chromosome"/>
</dbReference>
<evidence type="ECO:0000259" key="12">
    <source>
        <dbReference type="Pfam" id="PF01225"/>
    </source>
</evidence>
<comment type="subcellular location">
    <subcellularLocation>
        <location evidence="10 11">Cytoplasm</location>
    </subcellularLocation>
</comment>
<proteinExistence type="inferred from homology"/>
<dbReference type="InterPro" id="IPR035911">
    <property type="entry name" value="MurE/MurF_N"/>
</dbReference>
<dbReference type="EMBL" id="CP002352">
    <property type="protein sequence ID" value="ADV42398.1"/>
    <property type="molecule type" value="Genomic_DNA"/>
</dbReference>
<dbReference type="Pfam" id="PF08245">
    <property type="entry name" value="Mur_ligase_M"/>
    <property type="match status" value="1"/>
</dbReference>
<keyword evidence="2 10" id="KW-0436">Ligase</keyword>
<keyword evidence="8 10" id="KW-0131">Cell cycle</keyword>
<comment type="pathway">
    <text evidence="10 11">Cell wall biogenesis; peptidoglycan biosynthesis.</text>
</comment>
<evidence type="ECO:0000259" key="14">
    <source>
        <dbReference type="Pfam" id="PF08245"/>
    </source>
</evidence>
<evidence type="ECO:0000256" key="5">
    <source>
        <dbReference type="ARBA" id="ARBA00022840"/>
    </source>
</evidence>
<reference evidence="15 16" key="2">
    <citation type="journal article" date="2011" name="Stand. Genomic Sci.">
        <title>Complete genome sequence of Bacteroides helcogenes type strain (P 36-108).</title>
        <authorList>
            <person name="Pati A."/>
            <person name="Gronow S."/>
            <person name="Zeytun A."/>
            <person name="Lapidus A."/>
            <person name="Nolan M."/>
            <person name="Hammon N."/>
            <person name="Deshpande S."/>
            <person name="Cheng J.F."/>
            <person name="Tapia R."/>
            <person name="Han C."/>
            <person name="Goodwin L."/>
            <person name="Pitluck S."/>
            <person name="Liolios K."/>
            <person name="Pagani I."/>
            <person name="Ivanova N."/>
            <person name="Mavromatis K."/>
            <person name="Chen A."/>
            <person name="Palaniappan K."/>
            <person name="Land M."/>
            <person name="Hauser L."/>
            <person name="Chang Y.J."/>
            <person name="Jeffries C.D."/>
            <person name="Detter J.C."/>
            <person name="Brambilla E."/>
            <person name="Rohde M."/>
            <person name="Goker M."/>
            <person name="Woyke T."/>
            <person name="Bristow J."/>
            <person name="Eisen J.A."/>
            <person name="Markowitz V."/>
            <person name="Hugenholtz P."/>
            <person name="Kyrpides N.C."/>
            <person name="Klenk H.P."/>
            <person name="Lucas S."/>
        </authorList>
    </citation>
    <scope>NUCLEOTIDE SEQUENCE [LARGE SCALE GENOMIC DNA]</scope>
    <source>
        <strain evidence="16">ATCC 35417 / DSM 20613 / JCM 6297 / CCUG 15421 / P 36-108</strain>
    </source>
</reference>
<dbReference type="InterPro" id="IPR004101">
    <property type="entry name" value="Mur_ligase_C"/>
</dbReference>
<dbReference type="PATRIC" id="fig|693979.3.peg.398"/>
<dbReference type="UniPathway" id="UPA00219"/>
<evidence type="ECO:0000256" key="1">
    <source>
        <dbReference type="ARBA" id="ARBA00022490"/>
    </source>
</evidence>
<keyword evidence="7 10" id="KW-0573">Peptidoglycan synthesis</keyword>
<dbReference type="Pfam" id="PF02875">
    <property type="entry name" value="Mur_ligase_C"/>
    <property type="match status" value="1"/>
</dbReference>
<dbReference type="InterPro" id="IPR013221">
    <property type="entry name" value="Mur_ligase_cen"/>
</dbReference>
<evidence type="ECO:0000256" key="10">
    <source>
        <dbReference type="HAMAP-Rule" id="MF_02019"/>
    </source>
</evidence>
<dbReference type="AlphaFoldDB" id="E6SUW2"/>
<protein>
    <recommendedName>
        <fullName evidence="10 11">UDP-N-acetylmuramoyl-tripeptide--D-alanyl-D-alanine ligase</fullName>
        <ecNumber evidence="10 11">6.3.2.10</ecNumber>
    </recommendedName>
    <alternativeName>
        <fullName evidence="10">D-alanyl-D-alanine-adding enzyme</fullName>
    </alternativeName>
</protein>
<evidence type="ECO:0000313" key="16">
    <source>
        <dbReference type="Proteomes" id="UP000008630"/>
    </source>
</evidence>
<dbReference type="PANTHER" id="PTHR43024:SF1">
    <property type="entry name" value="UDP-N-ACETYLMURAMOYL-TRIPEPTIDE--D-ALANYL-D-ALANINE LIGASE"/>
    <property type="match status" value="1"/>
</dbReference>
<feature type="domain" description="Mur ligase central" evidence="14">
    <location>
        <begin position="97"/>
        <end position="283"/>
    </location>
</feature>
<dbReference type="KEGG" id="bhl:Bache_0369"/>
<dbReference type="eggNOG" id="COG0770">
    <property type="taxonomic scope" value="Bacteria"/>
</dbReference>
<dbReference type="GO" id="GO:0071555">
    <property type="term" value="P:cell wall organization"/>
    <property type="evidence" value="ECO:0007669"/>
    <property type="project" value="UniProtKB-KW"/>
</dbReference>
<dbReference type="Gene3D" id="3.90.190.20">
    <property type="entry name" value="Mur ligase, C-terminal domain"/>
    <property type="match status" value="1"/>
</dbReference>
<dbReference type="NCBIfam" id="TIGR01143">
    <property type="entry name" value="murF"/>
    <property type="match status" value="1"/>
</dbReference>
<dbReference type="InterPro" id="IPR036565">
    <property type="entry name" value="Mur-like_cat_sf"/>
</dbReference>
<dbReference type="OrthoDB" id="9801978at2"/>
<dbReference type="PANTHER" id="PTHR43024">
    <property type="entry name" value="UDP-N-ACETYLMURAMOYL-TRIPEPTIDE--D-ALANYL-D-ALANINE LIGASE"/>
    <property type="match status" value="1"/>
</dbReference>
<evidence type="ECO:0000256" key="3">
    <source>
        <dbReference type="ARBA" id="ARBA00022618"/>
    </source>
</evidence>
<keyword evidence="6 10" id="KW-0133">Cell shape</keyword>
<feature type="binding site" evidence="10">
    <location>
        <begin position="99"/>
        <end position="105"/>
    </location>
    <ligand>
        <name>ATP</name>
        <dbReference type="ChEBI" id="CHEBI:30616"/>
    </ligand>
</feature>
<dbReference type="RefSeq" id="WP_013546015.1">
    <property type="nucleotide sequence ID" value="NC_014933.1"/>
</dbReference>
<feature type="domain" description="Mur ligase C-terminal" evidence="13">
    <location>
        <begin position="307"/>
        <end position="420"/>
    </location>
</feature>
<gene>
    <name evidence="10" type="primary">murF</name>
    <name evidence="15" type="ordered locus">Bache_0369</name>
</gene>
<dbReference type="GO" id="GO:0005737">
    <property type="term" value="C:cytoplasm"/>
    <property type="evidence" value="ECO:0007669"/>
    <property type="project" value="UniProtKB-SubCell"/>
</dbReference>
<keyword evidence="3 10" id="KW-0132">Cell division</keyword>
<dbReference type="InterPro" id="IPR005863">
    <property type="entry name" value="UDP-N-AcMur_synth"/>
</dbReference>
<evidence type="ECO:0000256" key="6">
    <source>
        <dbReference type="ARBA" id="ARBA00022960"/>
    </source>
</evidence>
<dbReference type="GO" id="GO:0008766">
    <property type="term" value="F:UDP-N-acetylmuramoylalanyl-D-glutamyl-2,6-diaminopimelate-D-alanyl-D-alanine ligase activity"/>
    <property type="evidence" value="ECO:0007669"/>
    <property type="project" value="RHEA"/>
</dbReference>
<keyword evidence="16" id="KW-1185">Reference proteome</keyword>
<dbReference type="Gene3D" id="3.40.1190.10">
    <property type="entry name" value="Mur-like, catalytic domain"/>
    <property type="match status" value="1"/>
</dbReference>
<dbReference type="HAMAP" id="MF_02019">
    <property type="entry name" value="MurF"/>
    <property type="match status" value="1"/>
</dbReference>
<comment type="similarity">
    <text evidence="10">Belongs to the MurCDEF family. MurF subfamily.</text>
</comment>
<keyword evidence="9 10" id="KW-0961">Cell wall biogenesis/degradation</keyword>
<comment type="catalytic activity">
    <reaction evidence="10 11">
        <text>D-alanyl-D-alanine + UDP-N-acetyl-alpha-D-muramoyl-L-alanyl-gamma-D-glutamyl-meso-2,6-diaminopimelate + ATP = UDP-N-acetyl-alpha-D-muramoyl-L-alanyl-gamma-D-glutamyl-meso-2,6-diaminopimeloyl-D-alanyl-D-alanine + ADP + phosphate + H(+)</text>
        <dbReference type="Rhea" id="RHEA:28374"/>
        <dbReference type="ChEBI" id="CHEBI:15378"/>
        <dbReference type="ChEBI" id="CHEBI:30616"/>
        <dbReference type="ChEBI" id="CHEBI:43474"/>
        <dbReference type="ChEBI" id="CHEBI:57822"/>
        <dbReference type="ChEBI" id="CHEBI:61386"/>
        <dbReference type="ChEBI" id="CHEBI:83905"/>
        <dbReference type="ChEBI" id="CHEBI:456216"/>
        <dbReference type="EC" id="6.3.2.10"/>
    </reaction>
</comment>
<dbReference type="Pfam" id="PF01225">
    <property type="entry name" value="Mur_ligase"/>
    <property type="match status" value="1"/>
</dbReference>
<keyword evidence="4 10" id="KW-0547">Nucleotide-binding</keyword>
<dbReference type="SUPFAM" id="SSF53244">
    <property type="entry name" value="MurD-like peptide ligases, peptide-binding domain"/>
    <property type="match status" value="1"/>
</dbReference>
<sequence>MDITSLYQIFLECTCVTTDSRNCPQGSLFIALKGANFNGNAFAAKALEQGSTYAMVDEAQYAPAGNTHYILVDNCLRTLQKLANYHRNQQGTRIIGITGTNGKTTTKELMAAVLSQGHSVLYTQGNLNNHIGVPLTLLRLKAHHDLAVIEMGASHPGDIRELVEITEPDYGIITNVGKAHLEGFGSFDGVIKTKGELYDYLRRRGDSTIFIDHDNPYLKEIAWGLNMIPYGTEDELYVNGRITGNSPYLTFKWKAGKEGERHEVQTQLIGEYNFPNVLAAVTIGRFFGVEPAKIDKALAEYVPQNNRSQLKKTADNILIVDAYNANPTSMMAAISNFRNMQAENKMLILGDMRELGKDSAEEHQKIVDYLEKCGFGNVILVGEQFAATRHGYLTCPNASALIEALQKDRPAGKTILIKGSNGIKLGTITDFL</sequence>
<dbReference type="GO" id="GO:0047480">
    <property type="term" value="F:UDP-N-acetylmuramoyl-tripeptide-D-alanyl-D-alanine ligase activity"/>
    <property type="evidence" value="ECO:0007669"/>
    <property type="project" value="UniProtKB-UniRule"/>
</dbReference>
<feature type="domain" description="Mur ligase N-terminal catalytic" evidence="12">
    <location>
        <begin position="14"/>
        <end position="85"/>
    </location>
</feature>
<keyword evidence="5 10" id="KW-0067">ATP-binding</keyword>
<dbReference type="InterPro" id="IPR000713">
    <property type="entry name" value="Mur_ligase_N"/>
</dbReference>
<comment type="function">
    <text evidence="10 11">Involved in cell wall formation. Catalyzes the final step in the synthesis of UDP-N-acetylmuramoyl-pentapeptide, the precursor of murein.</text>
</comment>
<dbReference type="InterPro" id="IPR036615">
    <property type="entry name" value="Mur_ligase_C_dom_sf"/>
</dbReference>
<dbReference type="SUPFAM" id="SSF53623">
    <property type="entry name" value="MurD-like peptide ligases, catalytic domain"/>
    <property type="match status" value="1"/>
</dbReference>
<evidence type="ECO:0000256" key="9">
    <source>
        <dbReference type="ARBA" id="ARBA00023316"/>
    </source>
</evidence>
<evidence type="ECO:0000256" key="2">
    <source>
        <dbReference type="ARBA" id="ARBA00022598"/>
    </source>
</evidence>
<dbReference type="InterPro" id="IPR051046">
    <property type="entry name" value="MurCDEF_CellWall_CoF430Synth"/>
</dbReference>
<dbReference type="SUPFAM" id="SSF63418">
    <property type="entry name" value="MurE/MurF N-terminal domain"/>
    <property type="match status" value="1"/>
</dbReference>
<reference key="1">
    <citation type="submission" date="2010-11" db="EMBL/GenBank/DDBJ databases">
        <title>The complete genome of Bacteroides helcogenes P 36-108.</title>
        <authorList>
            <consortium name="US DOE Joint Genome Institute (JGI-PGF)"/>
            <person name="Lucas S."/>
            <person name="Copeland A."/>
            <person name="Lapidus A."/>
            <person name="Bruce D."/>
            <person name="Goodwin L."/>
            <person name="Pitluck S."/>
            <person name="Kyrpides N."/>
            <person name="Mavromatis K."/>
            <person name="Ivanova N."/>
            <person name="Zeytun A."/>
            <person name="Brettin T."/>
            <person name="Detter J.C."/>
            <person name="Tapia R."/>
            <person name="Han C."/>
            <person name="Land M."/>
            <person name="Hauser L."/>
            <person name="Markowitz V."/>
            <person name="Cheng J.-F."/>
            <person name="Hugenholtz P."/>
            <person name="Woyke T."/>
            <person name="Wu D."/>
            <person name="Gronow S."/>
            <person name="Wellnitz S."/>
            <person name="Brambilla E."/>
            <person name="Klenk H.-P."/>
            <person name="Eisen J.A."/>
        </authorList>
    </citation>
    <scope>NUCLEOTIDE SEQUENCE</scope>
    <source>
        <strain>P 36-108</strain>
    </source>
</reference>
<evidence type="ECO:0000313" key="15">
    <source>
        <dbReference type="EMBL" id="ADV42398.1"/>
    </source>
</evidence>